<reference evidence="2" key="1">
    <citation type="journal article" date="2016" name="Nature">
        <title>Genome evolution in the allotetraploid frog Xenopus laevis.</title>
        <authorList>
            <person name="Session A.M."/>
            <person name="Uno Y."/>
            <person name="Kwon T."/>
            <person name="Chapman J.A."/>
            <person name="Toyoda A."/>
            <person name="Takahashi S."/>
            <person name="Fukui A."/>
            <person name="Hikosaka A."/>
            <person name="Suzuki A."/>
            <person name="Kondo M."/>
            <person name="van Heeringen S.J."/>
            <person name="Quigley I."/>
            <person name="Heinz S."/>
            <person name="Ogino H."/>
            <person name="Ochi H."/>
            <person name="Hellsten U."/>
            <person name="Lyons J.B."/>
            <person name="Simakov O."/>
            <person name="Putnam N."/>
            <person name="Stites J."/>
            <person name="Kuroki Y."/>
            <person name="Tanaka T."/>
            <person name="Michiue T."/>
            <person name="Watanabe M."/>
            <person name="Bogdanovic O."/>
            <person name="Lister R."/>
            <person name="Georgiou G."/>
            <person name="Paranjpe S.S."/>
            <person name="van Kruijsbergen I."/>
            <person name="Shu S."/>
            <person name="Carlson J."/>
            <person name="Kinoshita T."/>
            <person name="Ohta Y."/>
            <person name="Mawaribuchi S."/>
            <person name="Jenkins J."/>
            <person name="Grimwood J."/>
            <person name="Schmutz J."/>
            <person name="Mitros T."/>
            <person name="Mozaffari S.V."/>
            <person name="Suzuki Y."/>
            <person name="Haramoto Y."/>
            <person name="Yamamoto T.S."/>
            <person name="Takagi C."/>
            <person name="Heald R."/>
            <person name="Miller K."/>
            <person name="Haudenschild C."/>
            <person name="Kitzman J."/>
            <person name="Nakayama T."/>
            <person name="Izutsu Y."/>
            <person name="Robert J."/>
            <person name="Fortriede J."/>
            <person name="Burns K."/>
            <person name="Lotay V."/>
            <person name="Karimi K."/>
            <person name="Yasuoka Y."/>
            <person name="Dichmann D.S."/>
            <person name="Flajnik M.F."/>
            <person name="Houston D.W."/>
            <person name="Shendure J."/>
            <person name="DuPasquier L."/>
            <person name="Vize P.D."/>
            <person name="Zorn A.M."/>
            <person name="Ito M."/>
            <person name="Marcotte E.M."/>
            <person name="Wallingford J.B."/>
            <person name="Ito Y."/>
            <person name="Asashima M."/>
            <person name="Ueno N."/>
            <person name="Matsuda Y."/>
            <person name="Veenstra G.J."/>
            <person name="Fujiyama A."/>
            <person name="Harland R.M."/>
            <person name="Taira M."/>
            <person name="Rokhsar D.S."/>
        </authorList>
    </citation>
    <scope>NUCLEOTIDE SEQUENCE [LARGE SCALE GENOMIC DNA]</scope>
    <source>
        <strain evidence="2">J</strain>
    </source>
</reference>
<sequence length="70" mass="8175">MKYPMAVSSVALGRVFITSQMLFRYLATKSHPQAFLMDNIHSEFYLYKINQYITKSTTVSMFWTLACHKS</sequence>
<accession>A0A974BUI3</accession>
<dbReference type="AlphaFoldDB" id="A0A974BUI3"/>
<organism evidence="1 2">
    <name type="scientific">Xenopus laevis</name>
    <name type="common">African clawed frog</name>
    <dbReference type="NCBI Taxonomy" id="8355"/>
    <lineage>
        <taxon>Eukaryota</taxon>
        <taxon>Metazoa</taxon>
        <taxon>Chordata</taxon>
        <taxon>Craniata</taxon>
        <taxon>Vertebrata</taxon>
        <taxon>Euteleostomi</taxon>
        <taxon>Amphibia</taxon>
        <taxon>Batrachia</taxon>
        <taxon>Anura</taxon>
        <taxon>Pipoidea</taxon>
        <taxon>Pipidae</taxon>
        <taxon>Xenopodinae</taxon>
        <taxon>Xenopus</taxon>
        <taxon>Xenopus</taxon>
    </lineage>
</organism>
<protein>
    <submittedName>
        <fullName evidence="1">Uncharacterized protein</fullName>
    </submittedName>
</protein>
<dbReference type="Proteomes" id="UP000694892">
    <property type="component" value="Chromosome 9_10S"/>
</dbReference>
<name>A0A974BUI3_XENLA</name>
<proteinExistence type="predicted"/>
<evidence type="ECO:0000313" key="1">
    <source>
        <dbReference type="EMBL" id="OCT61239.1"/>
    </source>
</evidence>
<dbReference type="EMBL" id="CM004483">
    <property type="protein sequence ID" value="OCT61239.1"/>
    <property type="molecule type" value="Genomic_DNA"/>
</dbReference>
<evidence type="ECO:0000313" key="2">
    <source>
        <dbReference type="Proteomes" id="UP000694892"/>
    </source>
</evidence>
<gene>
    <name evidence="1" type="ORF">XELAEV_18047263mg</name>
</gene>